<dbReference type="EMBL" id="CP053452">
    <property type="protein sequence ID" value="QJX00150.1"/>
    <property type="molecule type" value="Genomic_DNA"/>
</dbReference>
<protein>
    <submittedName>
        <fullName evidence="2">Uncharacterized protein</fullName>
    </submittedName>
</protein>
<gene>
    <name evidence="2" type="ORF">FTUN_7774</name>
</gene>
<dbReference type="Proteomes" id="UP000503447">
    <property type="component" value="Chromosome"/>
</dbReference>
<sequence>MSVAIRDLLCGVPPRVSLLAIASPGALFFSPDRDRSDAAGSTCVPRPTGPGRAS</sequence>
<dbReference type="KEGG" id="ftj:FTUN_7774"/>
<proteinExistence type="predicted"/>
<evidence type="ECO:0000313" key="3">
    <source>
        <dbReference type="Proteomes" id="UP000503447"/>
    </source>
</evidence>
<reference evidence="3" key="1">
    <citation type="submission" date="2020-05" db="EMBL/GenBank/DDBJ databases">
        <title>Frigoriglobus tundricola gen. nov., sp. nov., a psychrotolerant cellulolytic planctomycete of the family Gemmataceae with two divergent copies of 16S rRNA gene.</title>
        <authorList>
            <person name="Kulichevskaya I.S."/>
            <person name="Ivanova A.A."/>
            <person name="Naumoff D.G."/>
            <person name="Beletsky A.V."/>
            <person name="Rijpstra W.I.C."/>
            <person name="Sinninghe Damste J.S."/>
            <person name="Mardanov A.V."/>
            <person name="Ravin N.V."/>
            <person name="Dedysh S.N."/>
        </authorList>
    </citation>
    <scope>NUCLEOTIDE SEQUENCE [LARGE SCALE GENOMIC DNA]</scope>
    <source>
        <strain evidence="3">PL17</strain>
    </source>
</reference>
<feature type="region of interest" description="Disordered" evidence="1">
    <location>
        <begin position="31"/>
        <end position="54"/>
    </location>
</feature>
<name>A0A6M5Z1D3_9BACT</name>
<keyword evidence="3" id="KW-1185">Reference proteome</keyword>
<accession>A0A6M5Z1D3</accession>
<evidence type="ECO:0000256" key="1">
    <source>
        <dbReference type="SAM" id="MobiDB-lite"/>
    </source>
</evidence>
<evidence type="ECO:0000313" key="2">
    <source>
        <dbReference type="EMBL" id="QJX00150.1"/>
    </source>
</evidence>
<organism evidence="2 3">
    <name type="scientific">Frigoriglobus tundricola</name>
    <dbReference type="NCBI Taxonomy" id="2774151"/>
    <lineage>
        <taxon>Bacteria</taxon>
        <taxon>Pseudomonadati</taxon>
        <taxon>Planctomycetota</taxon>
        <taxon>Planctomycetia</taxon>
        <taxon>Gemmatales</taxon>
        <taxon>Gemmataceae</taxon>
        <taxon>Frigoriglobus</taxon>
    </lineage>
</organism>
<dbReference type="AlphaFoldDB" id="A0A6M5Z1D3"/>